<dbReference type="InParanoid" id="A0A1Z5R1M6"/>
<feature type="region of interest" description="Disordered" evidence="1">
    <location>
        <begin position="88"/>
        <end position="118"/>
    </location>
</feature>
<dbReference type="Gramene" id="OQU77442">
    <property type="protein sequence ID" value="OQU77442"/>
    <property type="gene ID" value="SORBI_3009G049000"/>
</dbReference>
<dbReference type="EMBL" id="CM000768">
    <property type="protein sequence ID" value="OQU77440.1"/>
    <property type="molecule type" value="Genomic_DNA"/>
</dbReference>
<dbReference type="Gramene" id="OQU77439">
    <property type="protein sequence ID" value="OQU77439"/>
    <property type="gene ID" value="SORBI_3009G049000"/>
</dbReference>
<reference evidence="2" key="2">
    <citation type="submission" date="2017-02" db="EMBL/GenBank/DDBJ databases">
        <title>WGS assembly of Sorghum bicolor.</title>
        <authorList>
            <person name="Paterson A."/>
            <person name="Mullet J."/>
            <person name="Bowers J."/>
            <person name="Bruggmann R."/>
            <person name="Dubchak I."/>
            <person name="Grimwood J."/>
            <person name="Gundlach H."/>
            <person name="Haberer G."/>
            <person name="Hellsten U."/>
            <person name="Mitros T."/>
            <person name="Poliakov A."/>
            <person name="Schmutz J."/>
            <person name="Spannagl M."/>
            <person name="Tang H."/>
            <person name="Wang X."/>
            <person name="Wicker T."/>
            <person name="Bharti A."/>
            <person name="Chapman J."/>
            <person name="Feltus F."/>
            <person name="Gowik U."/>
            <person name="Grigoriev I."/>
            <person name="Lyons E."/>
            <person name="Maher C."/>
            <person name="Martis M."/>
            <person name="Narechania A."/>
            <person name="Otillar R."/>
            <person name="Penning B."/>
            <person name="Salamov A."/>
            <person name="Wang Y."/>
            <person name="Zhang L."/>
            <person name="Carpita N."/>
            <person name="Freeling M."/>
            <person name="Gingle A."/>
            <person name="Hash C."/>
            <person name="Keller B."/>
            <person name="Klein P."/>
            <person name="Kresovich S."/>
            <person name="Mccann M."/>
            <person name="Ming R."/>
            <person name="Peterson D."/>
            <person name="Rahman M."/>
            <person name="Ware D."/>
            <person name="Westhoff P."/>
            <person name="Mayer K."/>
            <person name="Messing J."/>
            <person name="Sims D."/>
            <person name="Jenkins J."/>
            <person name="Shu S."/>
            <person name="Rokhsar D."/>
        </authorList>
    </citation>
    <scope>NUCLEOTIDE SEQUENCE</scope>
</reference>
<evidence type="ECO:0000256" key="1">
    <source>
        <dbReference type="SAM" id="MobiDB-lite"/>
    </source>
</evidence>
<evidence type="ECO:0000313" key="3">
    <source>
        <dbReference type="Proteomes" id="UP000000768"/>
    </source>
</evidence>
<dbReference type="ExpressionAtlas" id="A0A1Z5R1M6">
    <property type="expression patterns" value="baseline"/>
</dbReference>
<feature type="compositionally biased region" description="Basic residues" evidence="1">
    <location>
        <begin position="41"/>
        <end position="52"/>
    </location>
</feature>
<dbReference type="EMBL" id="CM000768">
    <property type="protein sequence ID" value="OQU77442.1"/>
    <property type="molecule type" value="Genomic_DNA"/>
</dbReference>
<name>A0A1Z5R1M6_SORBI</name>
<gene>
    <name evidence="2" type="ORF">SORBI_3009G049000</name>
</gene>
<dbReference type="AlphaFoldDB" id="A0A1Z5R1M6"/>
<sequence>MFLVCLKPLSLCHYNTNPPSASDNLQRTHVPSPAHVLHLHAPRQPKRKKTLPKNKLEKLPSIPSSHSPICKFLASGMESIALGCAAARSDGGGGSDKHSAAGDRTPMANGDSDGSQVRTADGYKIPSAAAPAAAVALDVWCCRGAVVVVA</sequence>
<feature type="region of interest" description="Disordered" evidence="1">
    <location>
        <begin position="41"/>
        <end position="62"/>
    </location>
</feature>
<evidence type="ECO:0000313" key="2">
    <source>
        <dbReference type="EMBL" id="OQU77439.1"/>
    </source>
</evidence>
<proteinExistence type="predicted"/>
<reference evidence="2 3" key="1">
    <citation type="journal article" date="2009" name="Nature">
        <title>The Sorghum bicolor genome and the diversification of grasses.</title>
        <authorList>
            <person name="Paterson A.H."/>
            <person name="Bowers J.E."/>
            <person name="Bruggmann R."/>
            <person name="Dubchak I."/>
            <person name="Grimwood J."/>
            <person name="Gundlach H."/>
            <person name="Haberer G."/>
            <person name="Hellsten U."/>
            <person name="Mitros T."/>
            <person name="Poliakov A."/>
            <person name="Schmutz J."/>
            <person name="Spannagl M."/>
            <person name="Tang H."/>
            <person name="Wang X."/>
            <person name="Wicker T."/>
            <person name="Bharti A.K."/>
            <person name="Chapman J."/>
            <person name="Feltus F.A."/>
            <person name="Gowik U."/>
            <person name="Grigoriev I.V."/>
            <person name="Lyons E."/>
            <person name="Maher C.A."/>
            <person name="Martis M."/>
            <person name="Narechania A."/>
            <person name="Otillar R.P."/>
            <person name="Penning B.W."/>
            <person name="Salamov A.A."/>
            <person name="Wang Y."/>
            <person name="Zhang L."/>
            <person name="Carpita N.C."/>
            <person name="Freeling M."/>
            <person name="Gingle A.R."/>
            <person name="Hash C.T."/>
            <person name="Keller B."/>
            <person name="Klein P."/>
            <person name="Kresovich S."/>
            <person name="McCann M.C."/>
            <person name="Ming R."/>
            <person name="Peterson D.G."/>
            <person name="Mehboob-ur-Rahman"/>
            <person name="Ware D."/>
            <person name="Westhoff P."/>
            <person name="Mayer K.F."/>
            <person name="Messing J."/>
            <person name="Rokhsar D.S."/>
        </authorList>
    </citation>
    <scope>NUCLEOTIDE SEQUENCE [LARGE SCALE GENOMIC DNA]</scope>
    <source>
        <strain evidence="3">cv. BTx623</strain>
    </source>
</reference>
<keyword evidence="3" id="KW-1185">Reference proteome</keyword>
<accession>A0A1Z5R1M6</accession>
<protein>
    <submittedName>
        <fullName evidence="2">Uncharacterized protein</fullName>
    </submittedName>
</protein>
<dbReference type="Proteomes" id="UP000000768">
    <property type="component" value="Chromosome 9"/>
</dbReference>
<dbReference type="Gramene" id="OQU77440">
    <property type="protein sequence ID" value="OQU77440"/>
    <property type="gene ID" value="SORBI_3009G049000"/>
</dbReference>
<dbReference type="EMBL" id="CM000768">
    <property type="protein sequence ID" value="OQU77439.1"/>
    <property type="molecule type" value="Genomic_DNA"/>
</dbReference>
<reference evidence="3" key="3">
    <citation type="journal article" date="2018" name="Plant J.">
        <title>The Sorghum bicolor reference genome: improved assembly, gene annotations, a transcriptome atlas, and signatures of genome organization.</title>
        <authorList>
            <person name="McCormick R.F."/>
            <person name="Truong S.K."/>
            <person name="Sreedasyam A."/>
            <person name="Jenkins J."/>
            <person name="Shu S."/>
            <person name="Sims D."/>
            <person name="Kennedy M."/>
            <person name="Amirebrahimi M."/>
            <person name="Weers B.D."/>
            <person name="McKinley B."/>
            <person name="Mattison A."/>
            <person name="Morishige D.T."/>
            <person name="Grimwood J."/>
            <person name="Schmutz J."/>
            <person name="Mullet J.E."/>
        </authorList>
    </citation>
    <scope>NUCLEOTIDE SEQUENCE [LARGE SCALE GENOMIC DNA]</scope>
    <source>
        <strain evidence="3">cv. BTx623</strain>
    </source>
</reference>
<organism evidence="2 3">
    <name type="scientific">Sorghum bicolor</name>
    <name type="common">Sorghum</name>
    <name type="synonym">Sorghum vulgare</name>
    <dbReference type="NCBI Taxonomy" id="4558"/>
    <lineage>
        <taxon>Eukaryota</taxon>
        <taxon>Viridiplantae</taxon>
        <taxon>Streptophyta</taxon>
        <taxon>Embryophyta</taxon>
        <taxon>Tracheophyta</taxon>
        <taxon>Spermatophyta</taxon>
        <taxon>Magnoliopsida</taxon>
        <taxon>Liliopsida</taxon>
        <taxon>Poales</taxon>
        <taxon>Poaceae</taxon>
        <taxon>PACMAD clade</taxon>
        <taxon>Panicoideae</taxon>
        <taxon>Andropogonodae</taxon>
        <taxon>Andropogoneae</taxon>
        <taxon>Sorghinae</taxon>
        <taxon>Sorghum</taxon>
    </lineage>
</organism>